<dbReference type="NCBIfam" id="TIGR02614">
    <property type="entry name" value="ftsW"/>
    <property type="match status" value="1"/>
</dbReference>
<evidence type="ECO:0000256" key="1">
    <source>
        <dbReference type="ARBA" id="ARBA00004651"/>
    </source>
</evidence>
<keyword evidence="25" id="KW-1185">Reference proteome</keyword>
<feature type="transmembrane region" description="Helical" evidence="23">
    <location>
        <begin position="113"/>
        <end position="132"/>
    </location>
</feature>
<organism evidence="24 25">
    <name type="scientific">Brevibacterium samyangense</name>
    <dbReference type="NCBI Taxonomy" id="366888"/>
    <lineage>
        <taxon>Bacteria</taxon>
        <taxon>Bacillati</taxon>
        <taxon>Actinomycetota</taxon>
        <taxon>Actinomycetes</taxon>
        <taxon>Micrococcales</taxon>
        <taxon>Brevibacteriaceae</taxon>
        <taxon>Brevibacterium</taxon>
    </lineage>
</organism>
<keyword evidence="11 23" id="KW-0472">Membrane</keyword>
<feature type="transmembrane region" description="Helical" evidence="23">
    <location>
        <begin position="183"/>
        <end position="199"/>
    </location>
</feature>
<dbReference type="Proteomes" id="UP001500755">
    <property type="component" value="Unassembled WGS sequence"/>
</dbReference>
<keyword evidence="9" id="KW-0573">Peptidoglycan synthesis</keyword>
<feature type="transmembrane region" description="Helical" evidence="23">
    <location>
        <begin position="354"/>
        <end position="376"/>
    </location>
</feature>
<keyword evidence="4" id="KW-0132">Cell division</keyword>
<keyword evidence="7 23" id="KW-0812">Transmembrane</keyword>
<name>A0ABP5EVD3_9MICO</name>
<evidence type="ECO:0000256" key="20">
    <source>
        <dbReference type="ARBA" id="ARBA00049902"/>
    </source>
</evidence>
<dbReference type="Pfam" id="PF01098">
    <property type="entry name" value="FTSW_RODA_SPOVE"/>
    <property type="match status" value="1"/>
</dbReference>
<evidence type="ECO:0000256" key="10">
    <source>
        <dbReference type="ARBA" id="ARBA00022989"/>
    </source>
</evidence>
<evidence type="ECO:0000256" key="8">
    <source>
        <dbReference type="ARBA" id="ARBA00022960"/>
    </source>
</evidence>
<dbReference type="EMBL" id="BAAANO010000013">
    <property type="protein sequence ID" value="GAA2005822.1"/>
    <property type="molecule type" value="Genomic_DNA"/>
</dbReference>
<evidence type="ECO:0000313" key="24">
    <source>
        <dbReference type="EMBL" id="GAA2005822.1"/>
    </source>
</evidence>
<keyword evidence="12" id="KW-0131">Cell cycle</keyword>
<dbReference type="PANTHER" id="PTHR30474">
    <property type="entry name" value="CELL CYCLE PROTEIN"/>
    <property type="match status" value="1"/>
</dbReference>
<keyword evidence="5" id="KW-0328">Glycosyltransferase</keyword>
<evidence type="ECO:0000256" key="4">
    <source>
        <dbReference type="ARBA" id="ARBA00022618"/>
    </source>
</evidence>
<feature type="transmembrane region" description="Helical" evidence="23">
    <location>
        <begin position="205"/>
        <end position="222"/>
    </location>
</feature>
<feature type="region of interest" description="Disordered" evidence="22">
    <location>
        <begin position="1"/>
        <end position="30"/>
    </location>
</feature>
<dbReference type="InterPro" id="IPR013437">
    <property type="entry name" value="FtsW"/>
</dbReference>
<keyword evidence="13" id="KW-0961">Cell wall biogenesis/degradation</keyword>
<evidence type="ECO:0000256" key="19">
    <source>
        <dbReference type="ARBA" id="ARBA00044770"/>
    </source>
</evidence>
<evidence type="ECO:0000256" key="11">
    <source>
        <dbReference type="ARBA" id="ARBA00023136"/>
    </source>
</evidence>
<reference evidence="25" key="1">
    <citation type="journal article" date="2019" name="Int. J. Syst. Evol. Microbiol.">
        <title>The Global Catalogue of Microorganisms (GCM) 10K type strain sequencing project: providing services to taxonomists for standard genome sequencing and annotation.</title>
        <authorList>
            <consortium name="The Broad Institute Genomics Platform"/>
            <consortium name="The Broad Institute Genome Sequencing Center for Infectious Disease"/>
            <person name="Wu L."/>
            <person name="Ma J."/>
        </authorList>
    </citation>
    <scope>NUCLEOTIDE SEQUENCE [LARGE SCALE GENOMIC DNA]</scope>
    <source>
        <strain evidence="25">JCM 14546</strain>
    </source>
</reference>
<dbReference type="RefSeq" id="WP_344308345.1">
    <property type="nucleotide sequence ID" value="NZ_BAAANO010000013.1"/>
</dbReference>
<evidence type="ECO:0000256" key="17">
    <source>
        <dbReference type="ARBA" id="ARBA00041185"/>
    </source>
</evidence>
<keyword evidence="8" id="KW-0133">Cell shape</keyword>
<comment type="similarity">
    <text evidence="16">Belongs to the SEDS family. FtsW subfamily.</text>
</comment>
<evidence type="ECO:0000256" key="23">
    <source>
        <dbReference type="SAM" id="Phobius"/>
    </source>
</evidence>
<evidence type="ECO:0000256" key="2">
    <source>
        <dbReference type="ARBA" id="ARBA00004752"/>
    </source>
</evidence>
<sequence length="436" mass="46086">MGGGVHAVRRDRDSAGAQGAPAERGPGRRGPAWVRQLARVLDLPVTSYYLVLSSTLALTGLGLVMVLSASSIEAYAGGEGNSFAVFNRQALFAAVGLAGMFALSFARERFWTAVAWPVLGIAILLQYLPFVPGVGVEVNGSLSWIEVGGFRAQPAEFVKPALALWIGMYMARKASRLREFSHLVPLIGAILLSLGPVLYGRDLGTGMIIMALVIGCVFVGGLPWRYFLTGTAAILLAVTVLVLTSANRMARITAMFTGADSPEADALGQHWQSNHGLFALASGGWFGVGLGASREKWYWLPEAHNDFIFAIIGEELGLVGTLVVVLLFAVLGYGLVRIVMRSPSRLAQTATAGVFLWLIGQAVVNMGVVAGLFPVIGVPLPFVSAGGSALIATLLTVGMILSFARNEPGAAEAMRAHSRSLRASLAVLASRPSRKR</sequence>
<dbReference type="InterPro" id="IPR001182">
    <property type="entry name" value="FtsW/RodA"/>
</dbReference>
<comment type="function">
    <text evidence="21">Peptidoglycan polymerase that is essential for cell division.</text>
</comment>
<evidence type="ECO:0000256" key="15">
    <source>
        <dbReference type="ARBA" id="ARBA00033270"/>
    </source>
</evidence>
<accession>A0ABP5EVD3</accession>
<dbReference type="EC" id="2.4.99.28" evidence="19"/>
<feature type="transmembrane region" description="Helical" evidence="23">
    <location>
        <begin position="152"/>
        <end position="171"/>
    </location>
</feature>
<evidence type="ECO:0000256" key="6">
    <source>
        <dbReference type="ARBA" id="ARBA00022679"/>
    </source>
</evidence>
<evidence type="ECO:0000256" key="14">
    <source>
        <dbReference type="ARBA" id="ARBA00032370"/>
    </source>
</evidence>
<evidence type="ECO:0000256" key="9">
    <source>
        <dbReference type="ARBA" id="ARBA00022984"/>
    </source>
</evidence>
<feature type="transmembrane region" description="Helical" evidence="23">
    <location>
        <begin position="307"/>
        <end position="333"/>
    </location>
</feature>
<feature type="transmembrane region" description="Helical" evidence="23">
    <location>
        <begin position="89"/>
        <end position="106"/>
    </location>
</feature>
<evidence type="ECO:0000256" key="12">
    <source>
        <dbReference type="ARBA" id="ARBA00023306"/>
    </source>
</evidence>
<comment type="caution">
    <text evidence="24">The sequence shown here is derived from an EMBL/GenBank/DDBJ whole genome shotgun (WGS) entry which is preliminary data.</text>
</comment>
<evidence type="ECO:0000256" key="21">
    <source>
        <dbReference type="ARBA" id="ARBA00049966"/>
    </source>
</evidence>
<evidence type="ECO:0000313" key="25">
    <source>
        <dbReference type="Proteomes" id="UP001500755"/>
    </source>
</evidence>
<gene>
    <name evidence="24" type="primary">ftsW</name>
    <name evidence="24" type="ORF">GCM10009755_14540</name>
</gene>
<proteinExistence type="inferred from homology"/>
<evidence type="ECO:0000256" key="7">
    <source>
        <dbReference type="ARBA" id="ARBA00022692"/>
    </source>
</evidence>
<dbReference type="InterPro" id="IPR018365">
    <property type="entry name" value="Cell_cycle_FtsW-rel_CS"/>
</dbReference>
<feature type="compositionally biased region" description="Low complexity" evidence="22">
    <location>
        <begin position="15"/>
        <end position="30"/>
    </location>
</feature>
<evidence type="ECO:0000256" key="3">
    <source>
        <dbReference type="ARBA" id="ARBA00022475"/>
    </source>
</evidence>
<keyword evidence="6" id="KW-0808">Transferase</keyword>
<feature type="transmembrane region" description="Helical" evidence="23">
    <location>
        <begin position="48"/>
        <end position="69"/>
    </location>
</feature>
<evidence type="ECO:0000256" key="16">
    <source>
        <dbReference type="ARBA" id="ARBA00038053"/>
    </source>
</evidence>
<dbReference type="PROSITE" id="PS00428">
    <property type="entry name" value="FTSW_RODA_SPOVE"/>
    <property type="match status" value="1"/>
</dbReference>
<dbReference type="PANTHER" id="PTHR30474:SF2">
    <property type="entry name" value="PEPTIDOGLYCAN GLYCOSYLTRANSFERASE FTSW-RELATED"/>
    <property type="match status" value="1"/>
</dbReference>
<comment type="pathway">
    <text evidence="2">Cell wall biogenesis; peptidoglycan biosynthesis.</text>
</comment>
<comment type="subcellular location">
    <subcellularLocation>
        <location evidence="1">Cell membrane</location>
        <topology evidence="1">Multi-pass membrane protein</topology>
    </subcellularLocation>
</comment>
<keyword evidence="3" id="KW-1003">Cell membrane</keyword>
<keyword evidence="10 23" id="KW-1133">Transmembrane helix</keyword>
<evidence type="ECO:0000256" key="5">
    <source>
        <dbReference type="ARBA" id="ARBA00022676"/>
    </source>
</evidence>
<comment type="catalytic activity">
    <reaction evidence="20">
        <text>[GlcNAc-(1-&gt;4)-Mur2Ac(oyl-L-Ala-gamma-D-Glu-L-Lys-D-Ala-D-Ala)](n)-di-trans,octa-cis-undecaprenyl diphosphate + beta-D-GlcNAc-(1-&gt;4)-Mur2Ac(oyl-L-Ala-gamma-D-Glu-L-Lys-D-Ala-D-Ala)-di-trans,octa-cis-undecaprenyl diphosphate = [GlcNAc-(1-&gt;4)-Mur2Ac(oyl-L-Ala-gamma-D-Glu-L-Lys-D-Ala-D-Ala)](n+1)-di-trans,octa-cis-undecaprenyl diphosphate + di-trans,octa-cis-undecaprenyl diphosphate + H(+)</text>
        <dbReference type="Rhea" id="RHEA:23708"/>
        <dbReference type="Rhea" id="RHEA-COMP:9602"/>
        <dbReference type="Rhea" id="RHEA-COMP:9603"/>
        <dbReference type="ChEBI" id="CHEBI:15378"/>
        <dbReference type="ChEBI" id="CHEBI:58405"/>
        <dbReference type="ChEBI" id="CHEBI:60033"/>
        <dbReference type="ChEBI" id="CHEBI:78435"/>
        <dbReference type="EC" id="2.4.99.28"/>
    </reaction>
</comment>
<protein>
    <recommendedName>
        <fullName evidence="17">Probable peptidoglycan glycosyltransferase FtsW</fullName>
        <ecNumber evidence="19">2.4.99.28</ecNumber>
    </recommendedName>
    <alternativeName>
        <fullName evidence="18">Cell division protein FtsW</fullName>
    </alternativeName>
    <alternativeName>
        <fullName evidence="15">Cell wall polymerase</fullName>
    </alternativeName>
    <alternativeName>
        <fullName evidence="14">Peptidoglycan polymerase</fullName>
    </alternativeName>
</protein>
<evidence type="ECO:0000256" key="22">
    <source>
        <dbReference type="SAM" id="MobiDB-lite"/>
    </source>
</evidence>
<feature type="transmembrane region" description="Helical" evidence="23">
    <location>
        <begin position="382"/>
        <end position="404"/>
    </location>
</feature>
<evidence type="ECO:0000256" key="18">
    <source>
        <dbReference type="ARBA" id="ARBA00041418"/>
    </source>
</evidence>
<feature type="transmembrane region" description="Helical" evidence="23">
    <location>
        <begin position="227"/>
        <end position="246"/>
    </location>
</feature>
<evidence type="ECO:0000256" key="13">
    <source>
        <dbReference type="ARBA" id="ARBA00023316"/>
    </source>
</evidence>